<reference evidence="2 3" key="2">
    <citation type="journal article" date="2013" name="Mar. Genomics">
        <title>Expression of sulfatases in Rhodopirellula baltica and the diversity of sulfatases in the genus Rhodopirellula.</title>
        <authorList>
            <person name="Wegner C.E."/>
            <person name="Richter-Heitmann T."/>
            <person name="Klindworth A."/>
            <person name="Klockow C."/>
            <person name="Richter M."/>
            <person name="Achstetter T."/>
            <person name="Glockner F.O."/>
            <person name="Harder J."/>
        </authorList>
    </citation>
    <scope>NUCLEOTIDE SEQUENCE [LARGE SCALE GENOMIC DNA]</scope>
    <source>
        <strain evidence="2 3">SWK14</strain>
    </source>
</reference>
<dbReference type="Proteomes" id="UP000010959">
    <property type="component" value="Unassembled WGS sequence"/>
</dbReference>
<evidence type="ECO:0000313" key="3">
    <source>
        <dbReference type="Proteomes" id="UP000010959"/>
    </source>
</evidence>
<dbReference type="PATRIC" id="fig|993516.3.peg.4882"/>
<sequence length="45" mass="5130">MFNPVWVDVDSAASATSEAVEKIRPENARSTWLNSRRSIGLYFEQ</sequence>
<gene>
    <name evidence="2" type="ORF">RBSWK_00921</name>
    <name evidence="1" type="ORF">RBSWK_04572</name>
</gene>
<name>L7CPD7_RHOBT</name>
<evidence type="ECO:0000313" key="2">
    <source>
        <dbReference type="EMBL" id="ELP34921.1"/>
    </source>
</evidence>
<protein>
    <submittedName>
        <fullName evidence="2">Uncharacterized protein</fullName>
    </submittedName>
</protein>
<evidence type="ECO:0000313" key="1">
    <source>
        <dbReference type="EMBL" id="ELP31554.1"/>
    </source>
</evidence>
<proteinExistence type="predicted"/>
<dbReference type="EMBL" id="AMWG01000021">
    <property type="protein sequence ID" value="ELP34921.1"/>
    <property type="molecule type" value="Genomic_DNA"/>
</dbReference>
<accession>L7CPD7</accession>
<organism evidence="2 3">
    <name type="scientific">Rhodopirellula baltica SWK14</name>
    <dbReference type="NCBI Taxonomy" id="993516"/>
    <lineage>
        <taxon>Bacteria</taxon>
        <taxon>Pseudomonadati</taxon>
        <taxon>Planctomycetota</taxon>
        <taxon>Planctomycetia</taxon>
        <taxon>Pirellulales</taxon>
        <taxon>Pirellulaceae</taxon>
        <taxon>Rhodopirellula</taxon>
    </lineage>
</organism>
<dbReference type="AlphaFoldDB" id="L7CPD7"/>
<dbReference type="EMBL" id="AMWG01000121">
    <property type="protein sequence ID" value="ELP31554.1"/>
    <property type="molecule type" value="Genomic_DNA"/>
</dbReference>
<reference evidence="2" key="1">
    <citation type="submission" date="2012-10" db="EMBL/GenBank/DDBJ databases">
        <title>Draft genome sequences of three Rhodopirellula baltica strains WH47, SWK14 and SH28.</title>
        <authorList>
            <person name="Richter M."/>
            <person name="Richter-Heitmann T."/>
            <person name="Frank C."/>
            <person name="Harder J."/>
            <person name="Glockner F.O."/>
        </authorList>
    </citation>
    <scope>NUCLEOTIDE SEQUENCE</scope>
    <source>
        <strain evidence="2">SWK14</strain>
    </source>
</reference>
<comment type="caution">
    <text evidence="2">The sequence shown here is derived from an EMBL/GenBank/DDBJ whole genome shotgun (WGS) entry which is preliminary data.</text>
</comment>